<dbReference type="EMBL" id="JAULSY010000020">
    <property type="protein sequence ID" value="KAK0671524.1"/>
    <property type="molecule type" value="Genomic_DNA"/>
</dbReference>
<evidence type="ECO:0000313" key="2">
    <source>
        <dbReference type="EMBL" id="KAK0671524.1"/>
    </source>
</evidence>
<sequence length="555" mass="61479">MYKTRIKSWGLDKNFKECEVVELFRLRNERDRVGKRSTTYMIRGREVDWDRVQNYVRRKGLNITQLLASSAGTVSPCAREISCYTPPPEEGRLTNRGSSRSLVDVNLLRVSSPSSSSPSPSPPSSSSNHLFSTAPIFTPISPAASNILPLLDPSMIRRPSYPLPPPPPLPIVSPPPASLLPTLYPPPQSQQLHSPSPLSTLQNFQLFLARLYKTTMFQDGERAWGTTDFFLRNMRSLEWLSTIRYALAINKTSLVESTIPEIKTFKAINRAFAVLEPSSKGVIGSRLFYIVNFLGSFYSDDSGTETKSPLTELAGRLMEDIVVKCFRCGETDREGSGFGGDLRRVLSGGVIVGEDKMEVDSAGDDETEVRLMEEGISVGETANRFLMAVLERMLREVGLGGVPLGVVLMHDLPGKGNMDVVGDWKPKGMRGAAVCGWKSCLLSPVSPSSCNKEDTGVELLESGIWLVGYGDELKAEVKFRAVVDRVKTGSSPLPKMTGGSTEMKVLARCSHYQLASIYWRRGEKVTAKDELKLSVKESVLYDHFVQWEDVDFLYV</sequence>
<dbReference type="AlphaFoldDB" id="A0AA40DDY0"/>
<dbReference type="PANTHER" id="PTHR38788:SF3">
    <property type="entry name" value="CLR5 DOMAIN-CONTAINING PROTEIN"/>
    <property type="match status" value="1"/>
</dbReference>
<keyword evidence="3" id="KW-1185">Reference proteome</keyword>
<name>A0AA40DDY0_9PEZI</name>
<protein>
    <submittedName>
        <fullName evidence="2">Uncharacterized protein</fullName>
    </submittedName>
</protein>
<comment type="caution">
    <text evidence="2">The sequence shown here is derived from an EMBL/GenBank/DDBJ whole genome shotgun (WGS) entry which is preliminary data.</text>
</comment>
<organism evidence="2 3">
    <name type="scientific">Cercophora samala</name>
    <dbReference type="NCBI Taxonomy" id="330535"/>
    <lineage>
        <taxon>Eukaryota</taxon>
        <taxon>Fungi</taxon>
        <taxon>Dikarya</taxon>
        <taxon>Ascomycota</taxon>
        <taxon>Pezizomycotina</taxon>
        <taxon>Sordariomycetes</taxon>
        <taxon>Sordariomycetidae</taxon>
        <taxon>Sordariales</taxon>
        <taxon>Lasiosphaeriaceae</taxon>
        <taxon>Cercophora</taxon>
    </lineage>
</organism>
<gene>
    <name evidence="2" type="ORF">QBC41DRAFT_219046</name>
</gene>
<proteinExistence type="predicted"/>
<reference evidence="2" key="1">
    <citation type="submission" date="2023-06" db="EMBL/GenBank/DDBJ databases">
        <title>Genome-scale phylogeny and comparative genomics of the fungal order Sordariales.</title>
        <authorList>
            <consortium name="Lawrence Berkeley National Laboratory"/>
            <person name="Hensen N."/>
            <person name="Bonometti L."/>
            <person name="Westerberg I."/>
            <person name="Brannstrom I.O."/>
            <person name="Guillou S."/>
            <person name="Cros-Aarteil S."/>
            <person name="Calhoun S."/>
            <person name="Haridas S."/>
            <person name="Kuo A."/>
            <person name="Mondo S."/>
            <person name="Pangilinan J."/>
            <person name="Riley R."/>
            <person name="Labutti K."/>
            <person name="Andreopoulos B."/>
            <person name="Lipzen A."/>
            <person name="Chen C."/>
            <person name="Yanf M."/>
            <person name="Daum C."/>
            <person name="Ng V."/>
            <person name="Clum A."/>
            <person name="Steindorff A."/>
            <person name="Ohm R."/>
            <person name="Martin F."/>
            <person name="Silar P."/>
            <person name="Natvig D."/>
            <person name="Lalanne C."/>
            <person name="Gautier V."/>
            <person name="Ament-Velasquez S.L."/>
            <person name="Kruys A."/>
            <person name="Hutchinson M.I."/>
            <person name="Powell A.J."/>
            <person name="Barry K."/>
            <person name="Miller A.N."/>
            <person name="Grigoriev I.V."/>
            <person name="Debuchy R."/>
            <person name="Gladieux P."/>
            <person name="Thoren M.H."/>
            <person name="Johannesson H."/>
        </authorList>
    </citation>
    <scope>NUCLEOTIDE SEQUENCE</scope>
    <source>
        <strain evidence="2">CBS 307.81</strain>
    </source>
</reference>
<dbReference type="PANTHER" id="PTHR38788">
    <property type="entry name" value="CLR5 DOMAIN-CONTAINING PROTEIN"/>
    <property type="match status" value="1"/>
</dbReference>
<evidence type="ECO:0000313" key="3">
    <source>
        <dbReference type="Proteomes" id="UP001174997"/>
    </source>
</evidence>
<dbReference type="Proteomes" id="UP001174997">
    <property type="component" value="Unassembled WGS sequence"/>
</dbReference>
<accession>A0AA40DDY0</accession>
<evidence type="ECO:0000256" key="1">
    <source>
        <dbReference type="SAM" id="MobiDB-lite"/>
    </source>
</evidence>
<feature type="region of interest" description="Disordered" evidence="1">
    <location>
        <begin position="109"/>
        <end position="128"/>
    </location>
</feature>